<evidence type="ECO:0000256" key="1">
    <source>
        <dbReference type="SAM" id="Phobius"/>
    </source>
</evidence>
<sequence>MNAKYQGLLICFMLYTIAFIVGIYAANQTLATHQWIIVSIAHLAATCVVFAGSFIYKNSSLYDPFWSVVPAPIAIYLAFWPESITINYEKIILVLIPVLFWSLRLTWNWAKKWEGLIEEDFRYVNLKKGSKAKVAFIDFFGIHIFPTFQVNLSLLPIYYVLAVPTNEVNLAMYLASSFTFLAVLLETIADKQMYAFAKNPNNKGTTMRQGLWKYSRHPNYLGEVSFWLGLYFMALSAGSSPSWLFICPLSMYLMFALVTCRMMDNRSLARRSDYAEYMKNTSQLFLWPPKSN</sequence>
<dbReference type="Pfam" id="PF06966">
    <property type="entry name" value="DUF1295"/>
    <property type="match status" value="1"/>
</dbReference>
<proteinExistence type="predicted"/>
<feature type="transmembrane region" description="Helical" evidence="1">
    <location>
        <begin position="131"/>
        <end position="150"/>
    </location>
</feature>
<feature type="transmembrane region" description="Helical" evidence="1">
    <location>
        <begin position="7"/>
        <end position="26"/>
    </location>
</feature>
<dbReference type="PANTHER" id="PTHR32251">
    <property type="entry name" value="3-OXO-5-ALPHA-STEROID 4-DEHYDROGENASE"/>
    <property type="match status" value="1"/>
</dbReference>
<accession>A0A368C4G7</accession>
<keyword evidence="1" id="KW-0812">Transmembrane</keyword>
<comment type="caution">
    <text evidence="2">The sequence shown here is derived from an EMBL/GenBank/DDBJ whole genome shotgun (WGS) entry which is preliminary data.</text>
</comment>
<keyword evidence="1" id="KW-1133">Transmembrane helix</keyword>
<protein>
    <submittedName>
        <fullName evidence="2">DUF1295 domain-containing protein</fullName>
    </submittedName>
</protein>
<feature type="transmembrane region" description="Helical" evidence="1">
    <location>
        <begin position="170"/>
        <end position="189"/>
    </location>
</feature>
<dbReference type="PROSITE" id="PS50244">
    <property type="entry name" value="S5A_REDUCTASE"/>
    <property type="match status" value="1"/>
</dbReference>
<feature type="transmembrane region" description="Helical" evidence="1">
    <location>
        <begin position="32"/>
        <end position="54"/>
    </location>
</feature>
<feature type="transmembrane region" description="Helical" evidence="1">
    <location>
        <begin position="243"/>
        <end position="263"/>
    </location>
</feature>
<dbReference type="InterPro" id="IPR010721">
    <property type="entry name" value="UstE-like"/>
</dbReference>
<dbReference type="PANTHER" id="PTHR32251:SF23">
    <property type="entry name" value="3-OXO-5-ALPHA-STEROID 4-DEHYDROGENASE (DUF1295)"/>
    <property type="match status" value="1"/>
</dbReference>
<evidence type="ECO:0000313" key="3">
    <source>
        <dbReference type="Proteomes" id="UP000252915"/>
    </source>
</evidence>
<feature type="transmembrane region" description="Helical" evidence="1">
    <location>
        <begin position="91"/>
        <end position="110"/>
    </location>
</feature>
<keyword evidence="1" id="KW-0472">Membrane</keyword>
<feature type="transmembrane region" description="Helical" evidence="1">
    <location>
        <begin position="61"/>
        <end position="79"/>
    </location>
</feature>
<dbReference type="GO" id="GO:0016020">
    <property type="term" value="C:membrane"/>
    <property type="evidence" value="ECO:0007669"/>
    <property type="project" value="TreeGrafter"/>
</dbReference>
<dbReference type="Gene3D" id="1.20.120.1630">
    <property type="match status" value="1"/>
</dbReference>
<organism evidence="2 3">
    <name type="scientific">SAR86 cluster bacterium</name>
    <dbReference type="NCBI Taxonomy" id="2030880"/>
    <lineage>
        <taxon>Bacteria</taxon>
        <taxon>Pseudomonadati</taxon>
        <taxon>Pseudomonadota</taxon>
        <taxon>Gammaproteobacteria</taxon>
        <taxon>SAR86 cluster</taxon>
    </lineage>
</organism>
<gene>
    <name evidence="2" type="ORF">DBW92_03105</name>
</gene>
<evidence type="ECO:0000313" key="2">
    <source>
        <dbReference type="EMBL" id="RCL44470.1"/>
    </source>
</evidence>
<dbReference type="Proteomes" id="UP000252915">
    <property type="component" value="Unassembled WGS sequence"/>
</dbReference>
<name>A0A368C4G7_9GAMM</name>
<dbReference type="EMBL" id="QOPI01000015">
    <property type="protein sequence ID" value="RCL44470.1"/>
    <property type="molecule type" value="Genomic_DNA"/>
</dbReference>
<dbReference type="AlphaFoldDB" id="A0A368C4G7"/>
<reference evidence="2 3" key="1">
    <citation type="journal article" date="2018" name="Microbiome">
        <title>Fine metagenomic profile of the Mediterranean stratified and mixed water columns revealed by assembly and recruitment.</title>
        <authorList>
            <person name="Haro-Moreno J.M."/>
            <person name="Lopez-Perez M."/>
            <person name="De La Torre J.R."/>
            <person name="Picazo A."/>
            <person name="Camacho A."/>
            <person name="Rodriguez-Valera F."/>
        </authorList>
    </citation>
    <scope>NUCLEOTIDE SEQUENCE [LARGE SCALE GENOMIC DNA]</scope>
    <source>
        <strain evidence="2">MED-G78</strain>
    </source>
</reference>